<dbReference type="InterPro" id="IPR015943">
    <property type="entry name" value="WD40/YVTN_repeat-like_dom_sf"/>
</dbReference>
<protein>
    <recommendedName>
        <fullName evidence="3">IPT/TIG domain-containing protein</fullName>
    </recommendedName>
</protein>
<dbReference type="Gene3D" id="2.130.10.10">
    <property type="entry name" value="YVTN repeat-like/Quinoprotein amine dehydrogenase"/>
    <property type="match status" value="1"/>
</dbReference>
<dbReference type="Proteomes" id="UP001209885">
    <property type="component" value="Unassembled WGS sequence"/>
</dbReference>
<proteinExistence type="predicted"/>
<keyword evidence="2" id="KW-1185">Reference proteome</keyword>
<organism evidence="1 2">
    <name type="scientific">Mangrovivirga halotolerans</name>
    <dbReference type="NCBI Taxonomy" id="2993936"/>
    <lineage>
        <taxon>Bacteria</taxon>
        <taxon>Pseudomonadati</taxon>
        <taxon>Bacteroidota</taxon>
        <taxon>Cytophagia</taxon>
        <taxon>Cytophagales</taxon>
        <taxon>Mangrovivirgaceae</taxon>
        <taxon>Mangrovivirga</taxon>
    </lineage>
</organism>
<dbReference type="EMBL" id="JAPFQN010000003">
    <property type="protein sequence ID" value="MCX2742988.1"/>
    <property type="molecule type" value="Genomic_DNA"/>
</dbReference>
<gene>
    <name evidence="1" type="ORF">OO013_03880</name>
</gene>
<evidence type="ECO:0000313" key="2">
    <source>
        <dbReference type="Proteomes" id="UP001209885"/>
    </source>
</evidence>
<dbReference type="RefSeq" id="WP_266055351.1">
    <property type="nucleotide sequence ID" value="NZ_JAPFQN010000003.1"/>
</dbReference>
<dbReference type="SUPFAM" id="SSF110296">
    <property type="entry name" value="Oligoxyloglucan reducing end-specific cellobiohydrolase"/>
    <property type="match status" value="1"/>
</dbReference>
<dbReference type="PROSITE" id="PS51257">
    <property type="entry name" value="PROKAR_LIPOPROTEIN"/>
    <property type="match status" value="1"/>
</dbReference>
<sequence>MTNFKLLSDKAFVFLLALIIISTSCREDEVVKIKPKIAGVRSINSDYILPYELITVTGQGFTESTIFLLNDLEIPVAEFVSSTMVKINIPQNASTGYLKVKGQESEYGYSVKIRDVGWNKVSGLQNAYIEGLTFVPGNRQIGFLYGRELYKTINGGLNWSKISSPTLSGNPIKEVVAASEEVLFLYSNVVQSKFAKSTDSGLSWDLVSFPLENYEVIDLSFKNENEGFAFVETWDENELYFKVYHTINGGDSWQLIPGTPEIALGSSKFSNSGELNWLVSDYYQKSYEILSDTSYYINLPRLIRDDAPVIITENSSFAAGYPGNYSMKAPLAGFDEWISSDPCVIWKSEDKGVSWNKAVDISGLFIGENLEVMDYYDGKVVGLTSSMQLVEYDNNADNYILRKLDLQDFFFNSGMDFHINGNNDYVLFASGNIYIKQN</sequence>
<evidence type="ECO:0008006" key="3">
    <source>
        <dbReference type="Google" id="ProtNLM"/>
    </source>
</evidence>
<name>A0ABT3RME1_9BACT</name>
<evidence type="ECO:0000313" key="1">
    <source>
        <dbReference type="EMBL" id="MCX2742988.1"/>
    </source>
</evidence>
<accession>A0ABT3RME1</accession>
<comment type="caution">
    <text evidence="1">The sequence shown here is derived from an EMBL/GenBank/DDBJ whole genome shotgun (WGS) entry which is preliminary data.</text>
</comment>
<reference evidence="1 2" key="1">
    <citation type="submission" date="2022-11" db="EMBL/GenBank/DDBJ databases">
        <title>The characterization of three novel Bacteroidetes species and genomic analysis of their roles in tidal elemental geochemical cycles.</title>
        <authorList>
            <person name="Ma K."/>
        </authorList>
    </citation>
    <scope>NUCLEOTIDE SEQUENCE [LARGE SCALE GENOMIC DNA]</scope>
    <source>
        <strain evidence="1 2">M17</strain>
    </source>
</reference>